<evidence type="ECO:0000259" key="1">
    <source>
        <dbReference type="Pfam" id="PF00724"/>
    </source>
</evidence>
<dbReference type="GeneID" id="10511262"/>
<dbReference type="InterPro" id="IPR001155">
    <property type="entry name" value="OxRdtase_FMN_N"/>
</dbReference>
<dbReference type="CDD" id="cd02932">
    <property type="entry name" value="OYE_YqiM_FMN"/>
    <property type="match status" value="1"/>
</dbReference>
<dbReference type="STRING" id="5786.F1A169"/>
<keyword evidence="3" id="KW-1185">Reference proteome</keyword>
<dbReference type="InterPro" id="IPR013785">
    <property type="entry name" value="Aldolase_TIM"/>
</dbReference>
<accession>F1A169</accession>
<dbReference type="InParanoid" id="F1A169"/>
<dbReference type="eggNOG" id="KOG0134">
    <property type="taxonomic scope" value="Eukaryota"/>
</dbReference>
<dbReference type="AlphaFoldDB" id="F1A169"/>
<name>F1A169_DICPU</name>
<dbReference type="KEGG" id="dpp:DICPUDRAFT_158258"/>
<dbReference type="RefSeq" id="XP_003293411.1">
    <property type="nucleotide sequence ID" value="XM_003293363.1"/>
</dbReference>
<feature type="domain" description="NADH:flavin oxidoreductase/NADH oxidase N-terminal" evidence="1">
    <location>
        <begin position="31"/>
        <end position="376"/>
    </location>
</feature>
<gene>
    <name evidence="2" type="ORF">DICPUDRAFT_158258</name>
</gene>
<reference evidence="3" key="1">
    <citation type="journal article" date="2011" name="Genome Biol.">
        <title>Comparative genomics of the social amoebae Dictyostelium discoideum and Dictyostelium purpureum.</title>
        <authorList>
            <consortium name="US DOE Joint Genome Institute (JGI-PGF)"/>
            <person name="Sucgang R."/>
            <person name="Kuo A."/>
            <person name="Tian X."/>
            <person name="Salerno W."/>
            <person name="Parikh A."/>
            <person name="Feasley C.L."/>
            <person name="Dalin E."/>
            <person name="Tu H."/>
            <person name="Huang E."/>
            <person name="Barry K."/>
            <person name="Lindquist E."/>
            <person name="Shapiro H."/>
            <person name="Bruce D."/>
            <person name="Schmutz J."/>
            <person name="Salamov A."/>
            <person name="Fey P."/>
            <person name="Gaudet P."/>
            <person name="Anjard C."/>
            <person name="Babu M.M."/>
            <person name="Basu S."/>
            <person name="Bushmanova Y."/>
            <person name="van der Wel H."/>
            <person name="Katoh-Kurasawa M."/>
            <person name="Dinh C."/>
            <person name="Coutinho P.M."/>
            <person name="Saito T."/>
            <person name="Elias M."/>
            <person name="Schaap P."/>
            <person name="Kay R.R."/>
            <person name="Henrissat B."/>
            <person name="Eichinger L."/>
            <person name="Rivero F."/>
            <person name="Putnam N.H."/>
            <person name="West C.M."/>
            <person name="Loomis W.F."/>
            <person name="Chisholm R.L."/>
            <person name="Shaulsky G."/>
            <person name="Strassmann J.E."/>
            <person name="Queller D.C."/>
            <person name="Kuspa A."/>
            <person name="Grigoriev I.V."/>
        </authorList>
    </citation>
    <scope>NUCLEOTIDE SEQUENCE [LARGE SCALE GENOMIC DNA]</scope>
    <source>
        <strain evidence="3">QSDP1</strain>
    </source>
</reference>
<dbReference type="SUPFAM" id="SSF51395">
    <property type="entry name" value="FMN-linked oxidoreductases"/>
    <property type="match status" value="1"/>
</dbReference>
<dbReference type="OrthoDB" id="276546at2759"/>
<dbReference type="GO" id="GO:0003959">
    <property type="term" value="F:NADPH dehydrogenase activity"/>
    <property type="evidence" value="ECO:0007669"/>
    <property type="project" value="InterPro"/>
</dbReference>
<dbReference type="Gene3D" id="3.20.20.70">
    <property type="entry name" value="Aldolase class I"/>
    <property type="match status" value="1"/>
</dbReference>
<dbReference type="PANTHER" id="PTHR43303:SF1">
    <property type="entry name" value="NADH:FLAVIN OXIDOREDUCTASE_NADH OXIDASE DOMAIN-CONTAINING PROTEIN"/>
    <property type="match status" value="1"/>
</dbReference>
<evidence type="ECO:0000313" key="3">
    <source>
        <dbReference type="Proteomes" id="UP000001064"/>
    </source>
</evidence>
<evidence type="ECO:0000313" key="2">
    <source>
        <dbReference type="EMBL" id="EGC30065.1"/>
    </source>
</evidence>
<dbReference type="InterPro" id="IPR044152">
    <property type="entry name" value="YqjM-like"/>
</dbReference>
<dbReference type="VEuPathDB" id="AmoebaDB:DICPUDRAFT_158258"/>
<organism evidence="2 3">
    <name type="scientific">Dictyostelium purpureum</name>
    <name type="common">Slime mold</name>
    <dbReference type="NCBI Taxonomy" id="5786"/>
    <lineage>
        <taxon>Eukaryota</taxon>
        <taxon>Amoebozoa</taxon>
        <taxon>Evosea</taxon>
        <taxon>Eumycetozoa</taxon>
        <taxon>Dictyostelia</taxon>
        <taxon>Dictyosteliales</taxon>
        <taxon>Dictyosteliaceae</taxon>
        <taxon>Dictyostelium</taxon>
    </lineage>
</organism>
<dbReference type="PANTHER" id="PTHR43303">
    <property type="entry name" value="NADPH DEHYDROGENASE C23G7.10C-RELATED"/>
    <property type="match status" value="1"/>
</dbReference>
<protein>
    <recommendedName>
        <fullName evidence="1">NADH:flavin oxidoreductase/NADH oxidase N-terminal domain-containing protein</fullName>
    </recommendedName>
</protein>
<sequence length="391" mass="43446">MQEFEFLYNKPTGYIEPGNILEELNEGPHPKLFTPIKIRELELKNRVVVSPMCTYSSKEGYASDFHLTHYGSFVKSGAGLVVVEASAVTREQRISFSDLGIWSDDHIPNLKRIVDFAHKYDSKIGIQLSAAGRKASTLPPYVDNSEFSHKTVLEDDPSGNGWKVSGISPIAWNSSMVVPKEMTKDDIAELIDSFKKATIRSIEAGFDVICLHFAHGYLLSSALSPTSNKRTDDYGGSFEGRFKLAKDIILAVRSVWNGPLTVRISCDEYIEGGWTSDDSVRFSLEIEKLDVDLIECSSGGNSSAAKIKSFPLYQVPLAHHIKRSVSKLLVGAVGLINNAADAESVLQDNKADLILFGRGFLRNPFFTLELANQLNLKVEYPLQYDMERNLI</sequence>
<dbReference type="EMBL" id="GL871362">
    <property type="protein sequence ID" value="EGC30065.1"/>
    <property type="molecule type" value="Genomic_DNA"/>
</dbReference>
<dbReference type="Pfam" id="PF00724">
    <property type="entry name" value="Oxidored_FMN"/>
    <property type="match status" value="1"/>
</dbReference>
<dbReference type="GO" id="GO:0050661">
    <property type="term" value="F:NADP binding"/>
    <property type="evidence" value="ECO:0007669"/>
    <property type="project" value="InterPro"/>
</dbReference>
<dbReference type="Proteomes" id="UP000001064">
    <property type="component" value="Unassembled WGS sequence"/>
</dbReference>
<dbReference type="GO" id="GO:0010181">
    <property type="term" value="F:FMN binding"/>
    <property type="evidence" value="ECO:0007669"/>
    <property type="project" value="InterPro"/>
</dbReference>
<dbReference type="OMA" id="YMECHDS"/>
<proteinExistence type="predicted"/>